<dbReference type="Pfam" id="PF00460">
    <property type="entry name" value="Flg_bb_rod"/>
    <property type="match status" value="1"/>
</dbReference>
<evidence type="ECO:0000259" key="9">
    <source>
        <dbReference type="Pfam" id="PF22692"/>
    </source>
</evidence>
<comment type="function">
    <text evidence="5">A flexible structure which links the flagellar filament to the drive apparatus in the basal body.</text>
</comment>
<dbReference type="InterPro" id="IPR037058">
    <property type="entry name" value="Falgellar_hook_FlgE_sf"/>
</dbReference>
<comment type="similarity">
    <text evidence="2 5">Belongs to the flagella basal body rod proteins family.</text>
</comment>
<evidence type="ECO:0000256" key="2">
    <source>
        <dbReference type="ARBA" id="ARBA00009677"/>
    </source>
</evidence>
<dbReference type="PANTHER" id="PTHR30435:SF1">
    <property type="entry name" value="FLAGELLAR HOOK PROTEIN FLGE"/>
    <property type="match status" value="1"/>
</dbReference>
<gene>
    <name evidence="10" type="ORF">CCE28_02220</name>
</gene>
<dbReference type="InterPro" id="IPR037925">
    <property type="entry name" value="FlgE/F/G-like"/>
</dbReference>
<dbReference type="NCBIfam" id="TIGR03506">
    <property type="entry name" value="FlgEFG_subfam"/>
    <property type="match status" value="1"/>
</dbReference>
<evidence type="ECO:0000313" key="11">
    <source>
        <dbReference type="Proteomes" id="UP000216024"/>
    </source>
</evidence>
<evidence type="ECO:0000256" key="5">
    <source>
        <dbReference type="RuleBase" id="RU362116"/>
    </source>
</evidence>
<accession>A0A267MP15</accession>
<dbReference type="GO" id="GO:0009424">
    <property type="term" value="C:bacterial-type flagellum hook"/>
    <property type="evidence" value="ECO:0007669"/>
    <property type="project" value="TreeGrafter"/>
</dbReference>
<comment type="caution">
    <text evidence="10">The sequence shown here is derived from an EMBL/GenBank/DDBJ whole genome shotgun (WGS) entry which is preliminary data.</text>
</comment>
<comment type="subcellular location">
    <subcellularLocation>
        <location evidence="1 5">Bacterial flagellum basal body</location>
    </subcellularLocation>
</comment>
<dbReference type="InterPro" id="IPR011491">
    <property type="entry name" value="FlgE_D2"/>
</dbReference>
<dbReference type="AlphaFoldDB" id="A0A267MP15"/>
<name>A0A267MP15_9FIRM</name>
<dbReference type="InterPro" id="IPR019776">
    <property type="entry name" value="Flagellar_basal_body_rod_CS"/>
</dbReference>
<dbReference type="Gene3D" id="2.60.98.20">
    <property type="entry name" value="Flagellar hook protein FlgE"/>
    <property type="match status" value="1"/>
</dbReference>
<evidence type="ECO:0000259" key="7">
    <source>
        <dbReference type="Pfam" id="PF06429"/>
    </source>
</evidence>
<keyword evidence="11" id="KW-1185">Reference proteome</keyword>
<organism evidence="10 11">
    <name type="scientific">Anaeromicrobium sediminis</name>
    <dbReference type="NCBI Taxonomy" id="1478221"/>
    <lineage>
        <taxon>Bacteria</taxon>
        <taxon>Bacillati</taxon>
        <taxon>Bacillota</taxon>
        <taxon>Clostridia</taxon>
        <taxon>Peptostreptococcales</taxon>
        <taxon>Thermotaleaceae</taxon>
        <taxon>Anaeromicrobium</taxon>
    </lineage>
</organism>
<dbReference type="InterPro" id="IPR001444">
    <property type="entry name" value="Flag_bb_rod_N"/>
</dbReference>
<dbReference type="Pfam" id="PF22692">
    <property type="entry name" value="LlgE_F_G_D1"/>
    <property type="match status" value="1"/>
</dbReference>
<dbReference type="Proteomes" id="UP000216024">
    <property type="component" value="Unassembled WGS sequence"/>
</dbReference>
<feature type="domain" description="Flagellar hook protein FlgE D2" evidence="8">
    <location>
        <begin position="232"/>
        <end position="374"/>
    </location>
</feature>
<dbReference type="PROSITE" id="PS00588">
    <property type="entry name" value="FLAGELLA_BB_ROD"/>
    <property type="match status" value="1"/>
</dbReference>
<dbReference type="Pfam" id="PF06429">
    <property type="entry name" value="Flg_bbr_C"/>
    <property type="match status" value="1"/>
</dbReference>
<feature type="domain" description="Flagellar hook protein FlgE/F/G-like D1" evidence="9">
    <location>
        <begin position="95"/>
        <end position="139"/>
    </location>
</feature>
<evidence type="ECO:0000313" key="10">
    <source>
        <dbReference type="EMBL" id="PAB61266.1"/>
    </source>
</evidence>
<evidence type="ECO:0000256" key="1">
    <source>
        <dbReference type="ARBA" id="ARBA00004117"/>
    </source>
</evidence>
<dbReference type="Pfam" id="PF07559">
    <property type="entry name" value="FlgE_D2"/>
    <property type="match status" value="1"/>
</dbReference>
<evidence type="ECO:0000256" key="3">
    <source>
        <dbReference type="ARBA" id="ARBA00019015"/>
    </source>
</evidence>
<dbReference type="PANTHER" id="PTHR30435">
    <property type="entry name" value="FLAGELLAR PROTEIN"/>
    <property type="match status" value="1"/>
</dbReference>
<dbReference type="GO" id="GO:0005829">
    <property type="term" value="C:cytosol"/>
    <property type="evidence" value="ECO:0007669"/>
    <property type="project" value="TreeGrafter"/>
</dbReference>
<feature type="domain" description="Flagellar basal-body/hook protein C-terminal" evidence="7">
    <location>
        <begin position="448"/>
        <end position="491"/>
    </location>
</feature>
<proteinExistence type="inferred from homology"/>
<reference evidence="10 11" key="1">
    <citation type="submission" date="2017-06" db="EMBL/GenBank/DDBJ databases">
        <title>Draft genome sequence of anaerobic fermentative bacterium Anaeromicrobium sediminis DY2726D isolated from West Pacific Ocean sediments.</title>
        <authorList>
            <person name="Zeng X."/>
        </authorList>
    </citation>
    <scope>NUCLEOTIDE SEQUENCE [LARGE SCALE GENOMIC DNA]</scope>
    <source>
        <strain evidence="10 11">DY2726D</strain>
    </source>
</reference>
<dbReference type="InterPro" id="IPR020013">
    <property type="entry name" value="Flagellar_FlgE/F/G"/>
</dbReference>
<dbReference type="GO" id="GO:0009425">
    <property type="term" value="C:bacterial-type flagellum basal body"/>
    <property type="evidence" value="ECO:0007669"/>
    <property type="project" value="UniProtKB-SubCell"/>
</dbReference>
<sequence length="494" mass="52694">MMRSMYSAVSGLSAHQMKMDIIGNNIANVNTVAFKGSRVTFKETFNQTVKGASGAEGGTGGTNPVQIGLGVDVGAIDVVHTRGSLERTDRATDIMINGEGFFMVSDDANALNRYYTRAGNFLVDGDGNLVTQDGFKVLGYMADETGNLKSSIEGLKIDFSAVYPPQATKPSNPPIPGEDIVTFTGNLDSNTKELSDIDNTAKVIAANGDDAIYNWDEELSKSVGHPVYTQKNEKLSEALGRETTVQVFDDFGNVHQVKLMFTKMSSTAGSDPTSTWQVDAFYLDDDGAMLVDGETNGPYTDGKAPTGGDGFKADTFTLTFDKDGQVSSVDTKMDFTIGTDLTAGASALSFSMDLAKLTQFADASNASATKIKGYPQGKIDGYSISPSGEIVGSFSNGQRRVLGRVALTNFSNPAGLQKTESNMFIKTRNSGEAVVGLPGANGFAQLNPGALEMSNVDLAREFTNMITTQRGFQANSKIISTTDEMLQELVNIKR</sequence>
<evidence type="ECO:0000259" key="8">
    <source>
        <dbReference type="Pfam" id="PF07559"/>
    </source>
</evidence>
<protein>
    <recommendedName>
        <fullName evidence="3 5">Flagellar hook protein FlgE</fullName>
    </recommendedName>
</protein>
<dbReference type="InterPro" id="IPR053967">
    <property type="entry name" value="LlgE_F_G-like_D1"/>
</dbReference>
<feature type="domain" description="Flagellar basal body rod protein N-terminal" evidence="6">
    <location>
        <begin position="5"/>
        <end position="35"/>
    </location>
</feature>
<evidence type="ECO:0000256" key="4">
    <source>
        <dbReference type="ARBA" id="ARBA00023143"/>
    </source>
</evidence>
<dbReference type="SUPFAM" id="SSF117143">
    <property type="entry name" value="Flagellar hook protein flgE"/>
    <property type="match status" value="1"/>
</dbReference>
<evidence type="ECO:0000259" key="6">
    <source>
        <dbReference type="Pfam" id="PF00460"/>
    </source>
</evidence>
<keyword evidence="4 5" id="KW-0975">Bacterial flagellum</keyword>
<dbReference type="OrthoDB" id="9804559at2"/>
<dbReference type="RefSeq" id="WP_095130511.1">
    <property type="nucleotide sequence ID" value="NZ_NIBG01000001.1"/>
</dbReference>
<dbReference type="InterPro" id="IPR010930">
    <property type="entry name" value="Flg_bb/hook_C_dom"/>
</dbReference>
<dbReference type="EMBL" id="NIBG01000001">
    <property type="protein sequence ID" value="PAB61266.1"/>
    <property type="molecule type" value="Genomic_DNA"/>
</dbReference>
<dbReference type="GO" id="GO:0071978">
    <property type="term" value="P:bacterial-type flagellum-dependent swarming motility"/>
    <property type="evidence" value="ECO:0007669"/>
    <property type="project" value="TreeGrafter"/>
</dbReference>